<name>A0A4Z0D737_9FIRM</name>
<evidence type="ECO:0000313" key="2">
    <source>
        <dbReference type="Proteomes" id="UP000298381"/>
    </source>
</evidence>
<keyword evidence="2" id="KW-1185">Reference proteome</keyword>
<organism evidence="1 2">
    <name type="scientific">Soehngenia longivitae</name>
    <dbReference type="NCBI Taxonomy" id="2562294"/>
    <lineage>
        <taxon>Bacteria</taxon>
        <taxon>Bacillati</taxon>
        <taxon>Bacillota</taxon>
        <taxon>Tissierellia</taxon>
        <taxon>Tissierellales</taxon>
        <taxon>Tissierellaceae</taxon>
        <taxon>Soehngenia</taxon>
    </lineage>
</organism>
<comment type="caution">
    <text evidence="1">The sequence shown here is derived from an EMBL/GenBank/DDBJ whole genome shotgun (WGS) entry which is preliminary data.</text>
</comment>
<gene>
    <name evidence="1" type="ORF">E4100_03895</name>
</gene>
<evidence type="ECO:0000313" key="1">
    <source>
        <dbReference type="EMBL" id="TFZ40708.1"/>
    </source>
</evidence>
<dbReference type="EMBL" id="SRIB01000004">
    <property type="protein sequence ID" value="TFZ40708.1"/>
    <property type="molecule type" value="Genomic_DNA"/>
</dbReference>
<accession>A0A4Z0D737</accession>
<dbReference type="Proteomes" id="UP000298381">
    <property type="component" value="Unassembled WGS sequence"/>
</dbReference>
<sequence length="183" mass="22171">MYYCARKSLFNIFFENRSSLIFQYEKGDITKREFLENNYHFVKSMNLNPFLKVDSFEKGMYNYQYYNVLAKYYKMLSKESKGNKKQLKNYVTYLNKANNYYNLKDKTTLEILNLVKFKGVESYFIQCESKSLSDKLYEIVLLDYKEAIFHSKAPWLLEIIKREGIFSNQKRKSIIDEYINEKY</sequence>
<dbReference type="InterPro" id="IPR046590">
    <property type="entry name" value="DUF6648"/>
</dbReference>
<reference evidence="1 2" key="1">
    <citation type="submission" date="2019-03" db="EMBL/GenBank/DDBJ databases">
        <title>Draft genome sequence data and analysis of a Fermenting Bacterium, Soehngenia longevitae strain 1933PT, isolated from petroleum reservoir in Azerbaijan.</title>
        <authorList>
            <person name="Grouzdev D.S."/>
            <person name="Bidzhieva S.K."/>
            <person name="Sokolova D.S."/>
            <person name="Tourova T.P."/>
            <person name="Poltaraus A.B."/>
            <person name="Nazina T.N."/>
        </authorList>
    </citation>
    <scope>NUCLEOTIDE SEQUENCE [LARGE SCALE GENOMIC DNA]</scope>
    <source>
        <strain evidence="1 2">1933P</strain>
    </source>
</reference>
<proteinExistence type="predicted"/>
<protein>
    <submittedName>
        <fullName evidence="1">Uncharacterized protein</fullName>
    </submittedName>
</protein>
<dbReference type="OrthoDB" id="1705959at2"/>
<dbReference type="Pfam" id="PF20353">
    <property type="entry name" value="DUF6648"/>
    <property type="match status" value="1"/>
</dbReference>
<dbReference type="AlphaFoldDB" id="A0A4Z0D737"/>